<evidence type="ECO:0000256" key="7">
    <source>
        <dbReference type="ARBA" id="ARBA00022889"/>
    </source>
</evidence>
<keyword evidence="11" id="KW-0325">Glycoprotein</keyword>
<feature type="domain" description="Cadherin" evidence="14">
    <location>
        <begin position="147"/>
        <end position="254"/>
    </location>
</feature>
<evidence type="ECO:0000313" key="16">
    <source>
        <dbReference type="Proteomes" id="UP001044222"/>
    </source>
</evidence>
<keyword evidence="8" id="KW-1133">Transmembrane helix</keyword>
<dbReference type="EMBL" id="JAFIRN010000007">
    <property type="protein sequence ID" value="KAG5845007.1"/>
    <property type="molecule type" value="Genomic_DNA"/>
</dbReference>
<evidence type="ECO:0000256" key="9">
    <source>
        <dbReference type="ARBA" id="ARBA00023136"/>
    </source>
</evidence>
<reference evidence="15" key="1">
    <citation type="submission" date="2021-01" db="EMBL/GenBank/DDBJ databases">
        <title>A chromosome-scale assembly of European eel, Anguilla anguilla.</title>
        <authorList>
            <person name="Henkel C."/>
            <person name="Jong-Raadsen S.A."/>
            <person name="Dufour S."/>
            <person name="Weltzien F.-A."/>
            <person name="Palstra A.P."/>
            <person name="Pelster B."/>
            <person name="Spaink H.P."/>
            <person name="Van Den Thillart G.E."/>
            <person name="Jansen H."/>
            <person name="Zahm M."/>
            <person name="Klopp C."/>
            <person name="Cedric C."/>
            <person name="Louis A."/>
            <person name="Berthelot C."/>
            <person name="Parey E."/>
            <person name="Roest Crollius H."/>
            <person name="Montfort J."/>
            <person name="Robinson-Rechavi M."/>
            <person name="Bucao C."/>
            <person name="Bouchez O."/>
            <person name="Gislard M."/>
            <person name="Lluch J."/>
            <person name="Milhes M."/>
            <person name="Lampietro C."/>
            <person name="Lopez Roques C."/>
            <person name="Donnadieu C."/>
            <person name="Braasch I."/>
            <person name="Desvignes T."/>
            <person name="Postlethwait J."/>
            <person name="Bobe J."/>
            <person name="Guiguen Y."/>
            <person name="Dirks R."/>
        </authorList>
    </citation>
    <scope>NUCLEOTIDE SEQUENCE</scope>
    <source>
        <strain evidence="15">Tag_6206</strain>
        <tissue evidence="15">Liver</tissue>
    </source>
</reference>
<feature type="domain" description="Cadherin" evidence="14">
    <location>
        <begin position="715"/>
        <end position="819"/>
    </location>
</feature>
<dbReference type="PANTHER" id="PTHR24026">
    <property type="entry name" value="FAT ATYPICAL CADHERIN-RELATED"/>
    <property type="match status" value="1"/>
</dbReference>
<dbReference type="GO" id="GO:0009653">
    <property type="term" value="P:anatomical structure morphogenesis"/>
    <property type="evidence" value="ECO:0007669"/>
    <property type="project" value="UniProtKB-ARBA"/>
</dbReference>
<dbReference type="CDD" id="cd11304">
    <property type="entry name" value="Cadherin_repeat"/>
    <property type="match status" value="14"/>
</dbReference>
<evidence type="ECO:0000256" key="8">
    <source>
        <dbReference type="ARBA" id="ARBA00022989"/>
    </source>
</evidence>
<feature type="domain" description="Cadherin" evidence="14">
    <location>
        <begin position="1557"/>
        <end position="1632"/>
    </location>
</feature>
<feature type="domain" description="Cadherin" evidence="14">
    <location>
        <begin position="925"/>
        <end position="1031"/>
    </location>
</feature>
<dbReference type="FunFam" id="2.60.40.60:FF:000039">
    <property type="entry name" value="FAT atypical cadherin 3"/>
    <property type="match status" value="1"/>
</dbReference>
<feature type="domain" description="Cadherin" evidence="14">
    <location>
        <begin position="365"/>
        <end position="460"/>
    </location>
</feature>
<evidence type="ECO:0000256" key="4">
    <source>
        <dbReference type="ARBA" id="ARBA00022729"/>
    </source>
</evidence>
<dbReference type="FunFam" id="2.60.40.60:FF:000071">
    <property type="entry name" value="FAT atypical cadherin 1"/>
    <property type="match status" value="1"/>
</dbReference>
<dbReference type="FunFam" id="2.60.40.60:FF:000035">
    <property type="entry name" value="Protocadherin Fat 3"/>
    <property type="match status" value="1"/>
</dbReference>
<proteinExistence type="predicted"/>
<dbReference type="InterPro" id="IPR020894">
    <property type="entry name" value="Cadherin_CS"/>
</dbReference>
<evidence type="ECO:0000313" key="15">
    <source>
        <dbReference type="EMBL" id="KAG5845007.1"/>
    </source>
</evidence>
<keyword evidence="3" id="KW-0812">Transmembrane</keyword>
<keyword evidence="2" id="KW-0245">EGF-like domain</keyword>
<dbReference type="PRINTS" id="PR00205">
    <property type="entry name" value="CADHERIN"/>
</dbReference>
<feature type="domain" description="Cadherin" evidence="14">
    <location>
        <begin position="1456"/>
        <end position="1565"/>
    </location>
</feature>
<organism evidence="15 16">
    <name type="scientific">Anguilla anguilla</name>
    <name type="common">European freshwater eel</name>
    <name type="synonym">Muraena anguilla</name>
    <dbReference type="NCBI Taxonomy" id="7936"/>
    <lineage>
        <taxon>Eukaryota</taxon>
        <taxon>Metazoa</taxon>
        <taxon>Chordata</taxon>
        <taxon>Craniata</taxon>
        <taxon>Vertebrata</taxon>
        <taxon>Euteleostomi</taxon>
        <taxon>Actinopterygii</taxon>
        <taxon>Neopterygii</taxon>
        <taxon>Teleostei</taxon>
        <taxon>Anguilliformes</taxon>
        <taxon>Anguillidae</taxon>
        <taxon>Anguilla</taxon>
    </lineage>
</organism>
<sequence>MGKRLTALLLILLQSLCSCRGNQRRVPAIRFTHFLYNTTIYENSAAKTYLESRVKMGVHVRDPASEVRYKIISGDTESLFKAEEHVLGDFCFLRIRTKGGSSAILNREVKDRYLLTVKALERGSGAEARARVRVQVLDTNDLRPLFSPTSYSVHLPENTAVRSSVARVTATDADVGTNGEYYYSFRDWTDVFAVHPTSGVVTLASRLDYSETRLYELEVLAVDRGMKLYGSSGVSSMAKLTVRVEQANEHAPVIAAVALGPAPTDRDPTYAIVTVDDGDQGANGEIASLSIVAGDPLQQFKTVRTSPGSKEYKIKAAHGVDWDGQPYGYNLTLQAKDKGSPPQFSAVKVIHVTPPQLKLPPPKFEKGIYQVKLSEFAPPHTPVVMVRAVPKHPHIKYILKHKTEKNTFTLNPETGLITTAGRLQAEDASKFELEVGTSDGSAATKVVVDVIDTNNNAPEFLQASYKASVDEHVPIGTEVLTVSARDADGGENGFVTYSIASGNPHPFAVDHFTGVVSTARDLDYELMPRIYSLRVRASDWGSPFRREAEASVTVTLNNLNDNEPLFESVDCRATVPRDLAANKPVATVSAIDADELQLVRYEIKSGNDRRLFDLNPNSGVLSLQRSLNDGQGAPLYFHSLQITASDGEYVTPPMIMNITVGAPGTSVHLKCVDTGVAKMLAKKLLQGTNIHSHMEPENNFIDVHSVNRHAPQLKDTFPGVIDVKEDLPVGARVALIDATDPDSGFNGKLVFVISGGDTESRFVIEMDTGWLKVHAPLDRETTSHYTLNITVYDLGIPQKSISRLLDVNIIDSNDNSPEFLQDSYSVTISEDAAVGTDIIQVEATDKDLGVNGKVRYSLVANTDMFSIDKETGVVKVKSPLDREAHPVLVLKVAARDQAADEPQLVSTVSLRVTLEDVNDNPPRFFPPKYRVRVREDLPVGTVVAWLEAHDPDDGHSGQVRYGLADGGDGDFVVDKLSGAVRIARSLDYETKQVYNLTARAKDKGRPVSLSSTACVELEVVDVNENLYRPWFPSFAVKGSVKEDAVIGTSVMKVTAKDEDKGRDGEIRYSIRDGSGLGIFTIDEESGVIRTEELLDHETAPHYWLTVYATDRGAVPLSSFVEVFVEVEDVNDNAPQTSEPVYYPSVAENSPKDVSVIRVEAFDPDTRSGDRLSYRITSGNPQGFFAINPKTGLVTTTSRRLDREQQEEHILEITVTDDGVPPKSAAVRVIVAVLDENDNEPRFLEKVYKIKLPERGGASGRASERGSLEAGDERGKFLIEPETGLVSTDKFSSAGEYDILSIKAVDNGHPQKSASCRLHIEWIPRPTPSARPLNFDESSFSFSVMESDPVSHMVGVVTTEPTDTPVWFEITGDTQAKEMFHIVQMACDLNCTAEGGNFDSRFDVDKGSGTIIVARPLDAEQKSNYNLTVEATDGTNSVSTQVSVRVIDTNNHRPLFSQPKYQISVPEDTPPGTEILRLDASDGDEKDKMAYTLLSSTDPFSLRKFRLDPGTGRLYTAESLDHETMRRHTLTVMVRDQDVPVKRNLARVIVNVTARDKDKGHNAEILYTIESGNVGNSFAIDPVLGTVTVAKELDGDSEFELVVRASDKGLPPLSALTTARVAVAVSDNARPEFAERELWAEVSEAAAAGSFVSVVTAASRSSVFYQIREGNANGAFDINPPPAWS</sequence>
<dbReference type="GO" id="GO:0005886">
    <property type="term" value="C:plasma membrane"/>
    <property type="evidence" value="ECO:0007669"/>
    <property type="project" value="InterPro"/>
</dbReference>
<keyword evidence="4 13" id="KW-0732">Signal</keyword>
<dbReference type="PROSITE" id="PS51257">
    <property type="entry name" value="PROKAR_LIPOPROTEIN"/>
    <property type="match status" value="1"/>
</dbReference>
<dbReference type="FunFam" id="2.60.40.60:FF:000161">
    <property type="entry name" value="FAT atypical cadherin 1"/>
    <property type="match status" value="1"/>
</dbReference>
<keyword evidence="10" id="KW-1015">Disulfide bond</keyword>
<comment type="caution">
    <text evidence="15">The sequence shown here is derived from an EMBL/GenBank/DDBJ whole genome shotgun (WGS) entry which is preliminary data.</text>
</comment>
<name>A0A9D3RZL4_ANGAN</name>
<dbReference type="FunFam" id="2.60.40.60:FF:000064">
    <property type="entry name" value="FAT atypical cadherin 1"/>
    <property type="match status" value="1"/>
</dbReference>
<accession>A0A9D3RZL4</accession>
<evidence type="ECO:0000256" key="11">
    <source>
        <dbReference type="ARBA" id="ARBA00023180"/>
    </source>
</evidence>
<feature type="signal peptide" evidence="13">
    <location>
        <begin position="1"/>
        <end position="21"/>
    </location>
</feature>
<dbReference type="FunFam" id="2.60.40.60:FF:000066">
    <property type="entry name" value="FAT atypical cadherin 1"/>
    <property type="match status" value="1"/>
</dbReference>
<evidence type="ECO:0000256" key="5">
    <source>
        <dbReference type="ARBA" id="ARBA00022737"/>
    </source>
</evidence>
<dbReference type="GO" id="GO:0005509">
    <property type="term" value="F:calcium ion binding"/>
    <property type="evidence" value="ECO:0007669"/>
    <property type="project" value="UniProtKB-UniRule"/>
</dbReference>
<evidence type="ECO:0000256" key="6">
    <source>
        <dbReference type="ARBA" id="ARBA00022837"/>
    </source>
</evidence>
<feature type="domain" description="Cadherin" evidence="14">
    <location>
        <begin position="32"/>
        <end position="146"/>
    </location>
</feature>
<evidence type="ECO:0000256" key="10">
    <source>
        <dbReference type="ARBA" id="ARBA00023157"/>
    </source>
</evidence>
<dbReference type="InterPro" id="IPR015919">
    <property type="entry name" value="Cadherin-like_sf"/>
</dbReference>
<evidence type="ECO:0000259" key="14">
    <source>
        <dbReference type="PROSITE" id="PS50268"/>
    </source>
</evidence>
<dbReference type="SUPFAM" id="SSF49313">
    <property type="entry name" value="Cadherin-like"/>
    <property type="match status" value="15"/>
</dbReference>
<dbReference type="PROSITE" id="PS00232">
    <property type="entry name" value="CADHERIN_1"/>
    <property type="match status" value="3"/>
</dbReference>
<dbReference type="SMART" id="SM00112">
    <property type="entry name" value="CA"/>
    <property type="match status" value="14"/>
</dbReference>
<keyword evidence="9" id="KW-0472">Membrane</keyword>
<feature type="chain" id="PRO_5039027782" description="Cadherin domain-containing protein" evidence="13">
    <location>
        <begin position="22"/>
        <end position="1684"/>
    </location>
</feature>
<keyword evidence="6 12" id="KW-0106">Calcium</keyword>
<keyword evidence="5" id="KW-0677">Repeat</keyword>
<dbReference type="InterPro" id="IPR002126">
    <property type="entry name" value="Cadherin-like_dom"/>
</dbReference>
<dbReference type="Pfam" id="PF00028">
    <property type="entry name" value="Cadherin"/>
    <property type="match status" value="9"/>
</dbReference>
<feature type="domain" description="Cadherin" evidence="14">
    <location>
        <begin position="1137"/>
        <end position="1242"/>
    </location>
</feature>
<feature type="domain" description="Cadherin" evidence="14">
    <location>
        <begin position="1032"/>
        <end position="1136"/>
    </location>
</feature>
<dbReference type="FunFam" id="2.60.40.60:FF:000037">
    <property type="entry name" value="FAT atypical cadherin 1"/>
    <property type="match status" value="1"/>
</dbReference>
<dbReference type="FunFam" id="2.60.40.60:FF:000075">
    <property type="entry name" value="FAT atypical cadherin 1"/>
    <property type="match status" value="1"/>
</dbReference>
<dbReference type="Proteomes" id="UP001044222">
    <property type="component" value="Chromosome 7"/>
</dbReference>
<keyword evidence="7" id="KW-0130">Cell adhesion</keyword>
<feature type="domain" description="Cadherin" evidence="14">
    <location>
        <begin position="820"/>
        <end position="924"/>
    </location>
</feature>
<evidence type="ECO:0000256" key="12">
    <source>
        <dbReference type="PROSITE-ProRule" id="PRU00043"/>
    </source>
</evidence>
<dbReference type="FunFam" id="2.60.40.60:FF:000015">
    <property type="entry name" value="FAT atypical cadherin 1"/>
    <property type="match status" value="1"/>
</dbReference>
<evidence type="ECO:0000256" key="3">
    <source>
        <dbReference type="ARBA" id="ARBA00022692"/>
    </source>
</evidence>
<evidence type="ECO:0000256" key="2">
    <source>
        <dbReference type="ARBA" id="ARBA00022536"/>
    </source>
</evidence>
<dbReference type="FunFam" id="2.60.40.60:FF:000067">
    <property type="entry name" value="FAT atypical cadherin 1"/>
    <property type="match status" value="1"/>
</dbReference>
<gene>
    <name evidence="15" type="ORF">ANANG_G00134200</name>
</gene>
<dbReference type="FunFam" id="2.60.40.60:FF:000080">
    <property type="entry name" value="FAT atypical cadherin 1"/>
    <property type="match status" value="1"/>
</dbReference>
<keyword evidence="16" id="KW-1185">Reference proteome</keyword>
<dbReference type="FunFam" id="2.60.40.60:FF:000041">
    <property type="entry name" value="FAT atypical cadherin 1"/>
    <property type="match status" value="1"/>
</dbReference>
<protein>
    <recommendedName>
        <fullName evidence="14">Cadherin domain-containing protein</fullName>
    </recommendedName>
</protein>
<dbReference type="PANTHER" id="PTHR24026:SF42">
    <property type="entry name" value="PROTOCADHERIN FAT 1"/>
    <property type="match status" value="1"/>
</dbReference>
<comment type="subcellular location">
    <subcellularLocation>
        <location evidence="1">Membrane</location>
        <topology evidence="1">Single-pass membrane protein</topology>
    </subcellularLocation>
</comment>
<dbReference type="FunFam" id="2.60.40.60:FF:000079">
    <property type="entry name" value="FAT atypical cadherin 1"/>
    <property type="match status" value="1"/>
</dbReference>
<feature type="domain" description="Cadherin" evidence="14">
    <location>
        <begin position="461"/>
        <end position="566"/>
    </location>
</feature>
<evidence type="ECO:0000256" key="1">
    <source>
        <dbReference type="ARBA" id="ARBA00004167"/>
    </source>
</evidence>
<dbReference type="Gene3D" id="2.60.40.60">
    <property type="entry name" value="Cadherins"/>
    <property type="match status" value="14"/>
</dbReference>
<dbReference type="PROSITE" id="PS50268">
    <property type="entry name" value="CADHERIN_2"/>
    <property type="match status" value="13"/>
</dbReference>
<evidence type="ECO:0000256" key="13">
    <source>
        <dbReference type="SAM" id="SignalP"/>
    </source>
</evidence>
<dbReference type="GO" id="GO:0007156">
    <property type="term" value="P:homophilic cell adhesion via plasma membrane adhesion molecules"/>
    <property type="evidence" value="ECO:0007669"/>
    <property type="project" value="InterPro"/>
</dbReference>
<feature type="domain" description="Cadherin" evidence="14">
    <location>
        <begin position="567"/>
        <end position="713"/>
    </location>
</feature>
<feature type="domain" description="Cadherin" evidence="14">
    <location>
        <begin position="1335"/>
        <end position="1455"/>
    </location>
</feature>